<proteinExistence type="predicted"/>
<dbReference type="Proteomes" id="UP000199513">
    <property type="component" value="Unassembled WGS sequence"/>
</dbReference>
<name>A0A1I2DMG7_9BACT</name>
<keyword evidence="2" id="KW-1185">Reference proteome</keyword>
<dbReference type="SMART" id="SM00710">
    <property type="entry name" value="PbH1"/>
    <property type="match status" value="7"/>
</dbReference>
<dbReference type="STRING" id="1003.SAMN04488541_100774"/>
<dbReference type="InterPro" id="IPR006626">
    <property type="entry name" value="PbH1"/>
</dbReference>
<protein>
    <recommendedName>
        <fullName evidence="3">Por secretion system C-terminal sorting domain-containing protein</fullName>
    </recommendedName>
</protein>
<dbReference type="RefSeq" id="WP_091541464.1">
    <property type="nucleotide sequence ID" value="NZ_FONY01000007.1"/>
</dbReference>
<dbReference type="OrthoDB" id="863479at2"/>
<evidence type="ECO:0000313" key="2">
    <source>
        <dbReference type="Proteomes" id="UP000199513"/>
    </source>
</evidence>
<accession>A0A1I2DMG7</accession>
<sequence>MNIKFYEKIDFKNIYVLIFIGLLFSISDKSYGQLLMQNFSSSATVSDYVSTTPNNTQFTSINATTGSTVSIVGERLEFARTSGGEGWFSRSVSFSTVPTTLMVQFNMEAMTTGGTQTTACLVKVGDGLNDIGTPLDANTTIFARFGINFTATAGQFSLRNIDAGMNSGNFTGKQTITFVMNKSGANLTYVAPTGTNRTLANNAYDVYIGTTLFINAAAALTPTVDLANFKFNFRSTINNTSLRIDNIYINSLNGTGSLPSGTFSIGENTGNFTSITNPGGIFNVLNNLGSIPTGGYTFQVTENLIAETGLNPLLQISGMVSGNEVKIVPNSADNRLISGNVNANDGLIRLNGADYVIFDGSFNCVSNSTSRCTEYLTFRNTNNSNSTNNAVFSFRNEATYNIIRNCIIEGATQSSSNNAGIIGFKGSSSGTEGNSYNTIQFNRIKNAPSNLPMQCITSSNNGGAVINKDNLIDNNYIYNFFGNTTTANVTSSAINISNADNWTISNNHVYQETTLITGTAGSPSSYTTIFFINSGAHSITGNYLGGSQPYCGGTPWTFNSGGSTTVYFRIQAIRLAVSNSAITTIQNNVIQNFSMTSQTVDNINDVSWVGITGGGRLSILNNTFGIQNSTGSITFNNTASRTNISIRVIDLTTTSQGVAINNNAIGGITANNTANGSIDVMAIRVAYSGTDIVNINNNVIGSQTTINSIQVPATISACFIRGIINNSTNGIVFIQGNQIVNLTNHSTNSTAFVNGIEQVNNSNAVISNNLIYQLSSESTATGVSDNTCAVSGLYLVATTNPNFTANDNTIYSLAANNSTNTSSTATGIFLSGGVNGHIYNNKIYNIINKATGTAPIAAGIIARNIGTGLYIYNNRISLGLQPVVGSGTSNPDPAMYIGIWNNFSSANRLYVIFNSVNIGGAASGGVYKTFGFFRGNNPWDAMPDASLVTTPLQVYNNIFQNARTGGTGSHYAIGIQDITAPDQAPCPTFTTDYSPDYNVYYASTATNLGEAGGVAKNFASWQTSFTPNIDTHSFDASPSGVPIAFVDVGIADMHLTVNDQRPDGKALPIATELGFPLTIDFDIDGEFRRSTDAGADELEQTMTFIGTSPNDNWHDPNNWLVVGSMPERNIVPNCADNVIVPSGKTVRVYNGGTQNPTNEPALFYTLTIQNGATIELQNGTVMNSCWYNDELAMNQVHKGEFQNNGVFIANGGTLNIAGRFTDNGNFQKGTSTVVMNKDRPTLNLECLEKYIHARNDDSKVSNIRGTAHTNFYNLVIYSNESLASNNTTKDDAFSGNTTIVGSKNVFVGDATSDLGYLDIQGVNLGSGGWLNLNGNKLTLEGDLTENNGTITGSTTSKLHIFGKGNLTGTLKFTDIDTDGFEDFEEVVMNRTNNGLAVLGNKSVRISNIGFLDLTAGRLKTGVVPTTFEVNVTNTNAGSSVINYNPLGYNNSGWVWGRLRRSILGTASYKYPIGDGTRYQLIDIDITMALGTTSNILGYFNPNDAPGSVNLTEGGITYNSLCTNGFWEMTPNIQPSSGSFNINLFPVNITCIGAPINFAKSPSGAGTYSFGGSLPVTPIRRSGFTNFSDITLISPSVILPVELISFQALAQENAALLTWETVWERGNDYFEVQKSTNGKNFFGIGRVQGKGTSQNKNFYQLIDNEPFKGINYYRLKQVDLDGKVNYSKIISLYFSGGEEIFNIFPNPSTDLDIAILLSAKAGNLLHIKVIDANGKNIFAENQVYMGDKISLQSDRQIAKGIYLVVVQNITTGSIQSKKLIVE</sequence>
<evidence type="ECO:0000313" key="1">
    <source>
        <dbReference type="EMBL" id="SFE81501.1"/>
    </source>
</evidence>
<evidence type="ECO:0008006" key="3">
    <source>
        <dbReference type="Google" id="ProtNLM"/>
    </source>
</evidence>
<reference evidence="1 2" key="1">
    <citation type="submission" date="2016-10" db="EMBL/GenBank/DDBJ databases">
        <authorList>
            <person name="de Groot N.N."/>
        </authorList>
    </citation>
    <scope>NUCLEOTIDE SEQUENCE [LARGE SCALE GENOMIC DNA]</scope>
    <source>
        <strain>GEY</strain>
        <strain evidence="2">DSM 9560</strain>
    </source>
</reference>
<gene>
    <name evidence="1" type="ORF">SAMN04488541_100774</name>
</gene>
<organism evidence="1 2">
    <name type="scientific">Thermoflexibacter ruber</name>
    <dbReference type="NCBI Taxonomy" id="1003"/>
    <lineage>
        <taxon>Bacteria</taxon>
        <taxon>Pseudomonadati</taxon>
        <taxon>Bacteroidota</taxon>
        <taxon>Cytophagia</taxon>
        <taxon>Cytophagales</taxon>
        <taxon>Thermoflexibacteraceae</taxon>
        <taxon>Thermoflexibacter</taxon>
    </lineage>
</organism>
<dbReference type="EMBL" id="FONY01000007">
    <property type="protein sequence ID" value="SFE81501.1"/>
    <property type="molecule type" value="Genomic_DNA"/>
</dbReference>